<keyword evidence="4" id="KW-1185">Reference proteome</keyword>
<accession>A0A8B9S3M5</accession>
<evidence type="ECO:0000256" key="2">
    <source>
        <dbReference type="SAM" id="SignalP"/>
    </source>
</evidence>
<dbReference type="Proteomes" id="UP000694424">
    <property type="component" value="Unplaced"/>
</dbReference>
<proteinExistence type="predicted"/>
<reference evidence="3" key="1">
    <citation type="submission" date="2025-05" db="UniProtKB">
        <authorList>
            <consortium name="Ensembl"/>
        </authorList>
    </citation>
    <scope>IDENTIFICATION</scope>
</reference>
<dbReference type="PANTHER" id="PTHR41693">
    <property type="entry name" value="HEME-BINDING PROTEIN 1"/>
    <property type="match status" value="1"/>
</dbReference>
<keyword evidence="2" id="KW-0732">Signal</keyword>
<dbReference type="Ensembl" id="ENSAOWT00000004829.1">
    <property type="protein sequence ID" value="ENSAOWP00000004216.1"/>
    <property type="gene ID" value="ENSAOWG00000002956.1"/>
</dbReference>
<protein>
    <submittedName>
        <fullName evidence="3">Uncharacterized protein</fullName>
    </submittedName>
</protein>
<evidence type="ECO:0000313" key="4">
    <source>
        <dbReference type="Proteomes" id="UP000694424"/>
    </source>
</evidence>
<evidence type="ECO:0000313" key="3">
    <source>
        <dbReference type="Ensembl" id="ENSAOWP00000004225.1"/>
    </source>
</evidence>
<keyword evidence="1" id="KW-0175">Coiled coil</keyword>
<dbReference type="PANTHER" id="PTHR41693:SF1">
    <property type="entry name" value="SI:CH211-243A20.3"/>
    <property type="match status" value="1"/>
</dbReference>
<feature type="chain" id="PRO_5044669924" evidence="2">
    <location>
        <begin position="19"/>
        <end position="151"/>
    </location>
</feature>
<dbReference type="AlphaFoldDB" id="A0A8B9S3M5"/>
<organism evidence="3 4">
    <name type="scientific">Apteryx owenii</name>
    <name type="common">Little spotted kiwi</name>
    <dbReference type="NCBI Taxonomy" id="8824"/>
    <lineage>
        <taxon>Eukaryota</taxon>
        <taxon>Metazoa</taxon>
        <taxon>Chordata</taxon>
        <taxon>Craniata</taxon>
        <taxon>Vertebrata</taxon>
        <taxon>Euteleostomi</taxon>
        <taxon>Archelosauria</taxon>
        <taxon>Archosauria</taxon>
        <taxon>Dinosauria</taxon>
        <taxon>Saurischia</taxon>
        <taxon>Theropoda</taxon>
        <taxon>Coelurosauria</taxon>
        <taxon>Aves</taxon>
        <taxon>Palaeognathae</taxon>
        <taxon>Apterygiformes</taxon>
        <taxon>Apterygidae</taxon>
        <taxon>Apteryx</taxon>
    </lineage>
</organism>
<name>A0A8B9S3M5_APTOW</name>
<dbReference type="Ensembl" id="ENSAOWT00000004838.1">
    <property type="protein sequence ID" value="ENSAOWP00000004225.1"/>
    <property type="gene ID" value="ENSAOWG00000002956.1"/>
</dbReference>
<feature type="signal peptide" evidence="2">
    <location>
        <begin position="1"/>
        <end position="18"/>
    </location>
</feature>
<evidence type="ECO:0000256" key="1">
    <source>
        <dbReference type="SAM" id="Coils"/>
    </source>
</evidence>
<feature type="coiled-coil region" evidence="1">
    <location>
        <begin position="86"/>
        <end position="113"/>
    </location>
</feature>
<sequence>MMTLPVFLFFVLLPCSRCQKDFVDWHQKWNYREGADKVNIKGVNSITRTLEKWGNSIFWQMKHTLLNNPNALLPEFSSLRPVSAAVDNLLREVQSIRRRLEELNERLNIISKTILPTRLNALQSQRRGNTQLQRLPLHRRRLYVRSRPQRS</sequence>